<dbReference type="EMBL" id="JACGWJ010000016">
    <property type="protein sequence ID" value="KAL0361234.1"/>
    <property type="molecule type" value="Genomic_DNA"/>
</dbReference>
<reference evidence="2" key="1">
    <citation type="submission" date="2020-06" db="EMBL/GenBank/DDBJ databases">
        <authorList>
            <person name="Li T."/>
            <person name="Hu X."/>
            <person name="Zhang T."/>
            <person name="Song X."/>
            <person name="Zhang H."/>
            <person name="Dai N."/>
            <person name="Sheng W."/>
            <person name="Hou X."/>
            <person name="Wei L."/>
        </authorList>
    </citation>
    <scope>NUCLEOTIDE SEQUENCE</scope>
    <source>
        <strain evidence="2">G02</strain>
        <tissue evidence="2">Leaf</tissue>
    </source>
</reference>
<evidence type="ECO:0000313" key="2">
    <source>
        <dbReference type="EMBL" id="KAL0361234.1"/>
    </source>
</evidence>
<keyword evidence="1" id="KW-1133">Transmembrane helix</keyword>
<keyword evidence="1" id="KW-0472">Membrane</keyword>
<organism evidence="2">
    <name type="scientific">Sesamum radiatum</name>
    <name type="common">Black benniseed</name>
    <dbReference type="NCBI Taxonomy" id="300843"/>
    <lineage>
        <taxon>Eukaryota</taxon>
        <taxon>Viridiplantae</taxon>
        <taxon>Streptophyta</taxon>
        <taxon>Embryophyta</taxon>
        <taxon>Tracheophyta</taxon>
        <taxon>Spermatophyta</taxon>
        <taxon>Magnoliopsida</taxon>
        <taxon>eudicotyledons</taxon>
        <taxon>Gunneridae</taxon>
        <taxon>Pentapetalae</taxon>
        <taxon>asterids</taxon>
        <taxon>lamiids</taxon>
        <taxon>Lamiales</taxon>
        <taxon>Pedaliaceae</taxon>
        <taxon>Sesamum</taxon>
    </lineage>
</organism>
<comment type="caution">
    <text evidence="2">The sequence shown here is derived from an EMBL/GenBank/DDBJ whole genome shotgun (WGS) entry which is preliminary data.</text>
</comment>
<keyword evidence="1" id="KW-0812">Transmembrane</keyword>
<dbReference type="AlphaFoldDB" id="A0AAW2Q0M2"/>
<gene>
    <name evidence="2" type="ORF">Sradi_3807900</name>
</gene>
<reference evidence="2" key="2">
    <citation type="journal article" date="2024" name="Plant">
        <title>Genomic evolution and insights into agronomic trait innovations of Sesamum species.</title>
        <authorList>
            <person name="Miao H."/>
            <person name="Wang L."/>
            <person name="Qu L."/>
            <person name="Liu H."/>
            <person name="Sun Y."/>
            <person name="Le M."/>
            <person name="Wang Q."/>
            <person name="Wei S."/>
            <person name="Zheng Y."/>
            <person name="Lin W."/>
            <person name="Duan Y."/>
            <person name="Cao H."/>
            <person name="Xiong S."/>
            <person name="Wang X."/>
            <person name="Wei L."/>
            <person name="Li C."/>
            <person name="Ma Q."/>
            <person name="Ju M."/>
            <person name="Zhao R."/>
            <person name="Li G."/>
            <person name="Mu C."/>
            <person name="Tian Q."/>
            <person name="Mei H."/>
            <person name="Zhang T."/>
            <person name="Gao T."/>
            <person name="Zhang H."/>
        </authorList>
    </citation>
    <scope>NUCLEOTIDE SEQUENCE</scope>
    <source>
        <strain evidence="2">G02</strain>
    </source>
</reference>
<proteinExistence type="predicted"/>
<protein>
    <submittedName>
        <fullName evidence="2">Uncharacterized protein</fullName>
    </submittedName>
</protein>
<evidence type="ECO:0000256" key="1">
    <source>
        <dbReference type="SAM" id="Phobius"/>
    </source>
</evidence>
<sequence length="103" mass="12131">MEDRVLASSTESFRIFQSYLKEDDIREIRFRFGIPDEFLIAVPVFGERPHSLPNGFTSFYMAHLEARLWFLIPLFFAKALAWFKVRLSKMVPKSFSKIAGFYI</sequence>
<feature type="transmembrane region" description="Helical" evidence="1">
    <location>
        <begin position="66"/>
        <end position="83"/>
    </location>
</feature>
<accession>A0AAW2Q0M2</accession>
<name>A0AAW2Q0M2_SESRA</name>